<dbReference type="Proteomes" id="UP000827092">
    <property type="component" value="Unassembled WGS sequence"/>
</dbReference>
<sequence>MTPLFYGTPAVPNSQTIIEIPSRGTSGPVGTVNRVAFRKSYYTNLKENRTQAFFSDASSLILDYVRGQLITKMEGRNYVVCPQYPLSRVARSDKKAAFQKVPLEYSGSRSRVDNSVGASVIGAGVMGFPVCKEGLMDMGGYQMPPTTLTTTNTTSTHIRWRLPPHTYEGFAKIY</sequence>
<accession>A0AAV6UKX2</accession>
<dbReference type="AlphaFoldDB" id="A0AAV6UKX2"/>
<keyword evidence="2" id="KW-1185">Reference proteome</keyword>
<comment type="caution">
    <text evidence="1">The sequence shown here is derived from an EMBL/GenBank/DDBJ whole genome shotgun (WGS) entry which is preliminary data.</text>
</comment>
<gene>
    <name evidence="1" type="ORF">JTE90_001494</name>
</gene>
<dbReference type="EMBL" id="JAFNEN010000360">
    <property type="protein sequence ID" value="KAG8184795.1"/>
    <property type="molecule type" value="Genomic_DNA"/>
</dbReference>
<name>A0AAV6UKX2_9ARAC</name>
<organism evidence="1 2">
    <name type="scientific">Oedothorax gibbosus</name>
    <dbReference type="NCBI Taxonomy" id="931172"/>
    <lineage>
        <taxon>Eukaryota</taxon>
        <taxon>Metazoa</taxon>
        <taxon>Ecdysozoa</taxon>
        <taxon>Arthropoda</taxon>
        <taxon>Chelicerata</taxon>
        <taxon>Arachnida</taxon>
        <taxon>Araneae</taxon>
        <taxon>Araneomorphae</taxon>
        <taxon>Entelegynae</taxon>
        <taxon>Araneoidea</taxon>
        <taxon>Linyphiidae</taxon>
        <taxon>Erigoninae</taxon>
        <taxon>Oedothorax</taxon>
    </lineage>
</organism>
<proteinExistence type="predicted"/>
<evidence type="ECO:0000313" key="2">
    <source>
        <dbReference type="Proteomes" id="UP000827092"/>
    </source>
</evidence>
<evidence type="ECO:0000313" key="1">
    <source>
        <dbReference type="EMBL" id="KAG8184795.1"/>
    </source>
</evidence>
<protein>
    <submittedName>
        <fullName evidence="1">Uncharacterized protein</fullName>
    </submittedName>
</protein>
<reference evidence="1 2" key="1">
    <citation type="journal article" date="2022" name="Nat. Ecol. Evol.">
        <title>A masculinizing supergene underlies an exaggerated male reproductive morph in a spider.</title>
        <authorList>
            <person name="Hendrickx F."/>
            <person name="De Corte Z."/>
            <person name="Sonet G."/>
            <person name="Van Belleghem S.M."/>
            <person name="Kostlbacher S."/>
            <person name="Vangestel C."/>
        </authorList>
    </citation>
    <scope>NUCLEOTIDE SEQUENCE [LARGE SCALE GENOMIC DNA]</scope>
    <source>
        <strain evidence="1">W744_W776</strain>
    </source>
</reference>